<evidence type="ECO:0000256" key="2">
    <source>
        <dbReference type="SAM" id="SignalP"/>
    </source>
</evidence>
<keyword evidence="2" id="KW-0732">Signal</keyword>
<accession>D7A7P0</accession>
<keyword evidence="4" id="KW-1185">Reference proteome</keyword>
<dbReference type="AlphaFoldDB" id="D7A7P0"/>
<evidence type="ECO:0000313" key="3">
    <source>
        <dbReference type="EMBL" id="ADH88488.1"/>
    </source>
</evidence>
<dbReference type="STRING" id="639283.Snov_1169"/>
<dbReference type="HOGENOM" id="CLU_2059214_0_0_5"/>
<feature type="chain" id="PRO_5003092601" evidence="2">
    <location>
        <begin position="17"/>
        <end position="116"/>
    </location>
</feature>
<feature type="signal peptide" evidence="2">
    <location>
        <begin position="1"/>
        <end position="16"/>
    </location>
</feature>
<dbReference type="eggNOG" id="ENOG5030W0Q">
    <property type="taxonomic scope" value="Bacteria"/>
</dbReference>
<feature type="compositionally biased region" description="Low complexity" evidence="1">
    <location>
        <begin position="85"/>
        <end position="103"/>
    </location>
</feature>
<dbReference type="KEGG" id="sno:Snov_1169"/>
<feature type="compositionally biased region" description="Basic and acidic residues" evidence="1">
    <location>
        <begin position="58"/>
        <end position="69"/>
    </location>
</feature>
<proteinExistence type="predicted"/>
<gene>
    <name evidence="3" type="ordered locus">Snov_1169</name>
</gene>
<dbReference type="Proteomes" id="UP000006633">
    <property type="component" value="Chromosome"/>
</dbReference>
<name>D7A7P0_ANCN5</name>
<dbReference type="EMBL" id="CP002026">
    <property type="protein sequence ID" value="ADH88488.1"/>
    <property type="molecule type" value="Genomic_DNA"/>
</dbReference>
<protein>
    <submittedName>
        <fullName evidence="3">Uncharacterized protein</fullName>
    </submittedName>
</protein>
<dbReference type="RefSeq" id="WP_013165993.1">
    <property type="nucleotide sequence ID" value="NC_014217.1"/>
</dbReference>
<sequence>MRKTLAILFASTALTAGIGFPAWSAMHEAARFEGLRDAVLDAGRDLGVVLAGDDGDDDRDHGRQFRRGDDDDEDDEDDDDDDTRGGSVSAPAPAGSVAPPNNGLFGNGTAPKAQMN</sequence>
<evidence type="ECO:0000313" key="4">
    <source>
        <dbReference type="Proteomes" id="UP000006633"/>
    </source>
</evidence>
<dbReference type="OrthoDB" id="8457161at2"/>
<evidence type="ECO:0000256" key="1">
    <source>
        <dbReference type="SAM" id="MobiDB-lite"/>
    </source>
</evidence>
<reference evidence="3 4" key="1">
    <citation type="journal article" date="2012" name="Stand. Genomic Sci.">
        <title>Complete genome sequence of the facultatively chemolithoautotrophic and methylotrophic alpha Proteobacterium Starkeya novella type strain (ATCC 8093(T)).</title>
        <authorList>
            <person name="Kappler U."/>
            <person name="Davenport K."/>
            <person name="Beatson S."/>
            <person name="Lucas S."/>
            <person name="Lapidus A."/>
            <person name="Copeland A."/>
            <person name="Berry K.W."/>
            <person name="Glavina Del Rio T."/>
            <person name="Hammon N."/>
            <person name="Dalin E."/>
            <person name="Tice H."/>
            <person name="Pitluck S."/>
            <person name="Richardson P."/>
            <person name="Bruce D."/>
            <person name="Goodwin L.A."/>
            <person name="Han C."/>
            <person name="Tapia R."/>
            <person name="Detter J.C."/>
            <person name="Chang Y.J."/>
            <person name="Jeffries C.D."/>
            <person name="Land M."/>
            <person name="Hauser L."/>
            <person name="Kyrpides N.C."/>
            <person name="Goker M."/>
            <person name="Ivanova N."/>
            <person name="Klenk H.P."/>
            <person name="Woyke T."/>
        </authorList>
    </citation>
    <scope>NUCLEOTIDE SEQUENCE [LARGE SCALE GENOMIC DNA]</scope>
    <source>
        <strain evidence="4">ATCC 8093 / DSM 506 / JCM 20403 / CCM 1077 / IAM 12100 / NBRC 12443 / NCIMB 10456</strain>
    </source>
</reference>
<feature type="region of interest" description="Disordered" evidence="1">
    <location>
        <begin position="50"/>
        <end position="116"/>
    </location>
</feature>
<feature type="compositionally biased region" description="Acidic residues" evidence="1">
    <location>
        <begin position="70"/>
        <end position="82"/>
    </location>
</feature>
<organism evidence="3 4">
    <name type="scientific">Ancylobacter novellus (strain ATCC 8093 / DSM 506 / JCM 20403 / CCM 1077 / IAM 12100 / NBRC 12443 / NCIMB 10456)</name>
    <name type="common">Starkeya novella</name>
    <dbReference type="NCBI Taxonomy" id="639283"/>
    <lineage>
        <taxon>Bacteria</taxon>
        <taxon>Pseudomonadati</taxon>
        <taxon>Pseudomonadota</taxon>
        <taxon>Alphaproteobacteria</taxon>
        <taxon>Hyphomicrobiales</taxon>
        <taxon>Xanthobacteraceae</taxon>
        <taxon>Ancylobacter</taxon>
    </lineage>
</organism>